<dbReference type="EMBL" id="NGJU01000014">
    <property type="protein sequence ID" value="RST94508.1"/>
    <property type="molecule type" value="Genomic_DNA"/>
</dbReference>
<protein>
    <submittedName>
        <fullName evidence="4">V-type ATP synthase subunit F</fullName>
    </submittedName>
</protein>
<keyword evidence="2" id="KW-0813">Transport</keyword>
<reference evidence="4 5" key="1">
    <citation type="submission" date="2017-05" db="EMBL/GenBank/DDBJ databases">
        <title>Vagococcus spp. assemblies.</title>
        <authorList>
            <person name="Gulvik C.A."/>
        </authorList>
    </citation>
    <scope>NUCLEOTIDE SEQUENCE [LARGE SCALE GENOMIC DNA]</scope>
    <source>
        <strain evidence="4 5">NCFB 2777</strain>
    </source>
</reference>
<evidence type="ECO:0000313" key="4">
    <source>
        <dbReference type="EMBL" id="RST94508.1"/>
    </source>
</evidence>
<gene>
    <name evidence="4" type="ORF">CBF35_09655</name>
</gene>
<dbReference type="InterPro" id="IPR008218">
    <property type="entry name" value="ATPase_V1-cplx_f_g_su"/>
</dbReference>
<dbReference type="RefSeq" id="WP_126780557.1">
    <property type="nucleotide sequence ID" value="NZ_CAUQJP010000051.1"/>
</dbReference>
<dbReference type="NCBIfam" id="NF002384">
    <property type="entry name" value="PRK01395.1"/>
    <property type="match status" value="1"/>
</dbReference>
<comment type="similarity">
    <text evidence="1">Belongs to the V-ATPase F subunit family.</text>
</comment>
<dbReference type="Gene3D" id="3.40.50.10580">
    <property type="entry name" value="ATPase, V1 complex, subunit F"/>
    <property type="match status" value="1"/>
</dbReference>
<keyword evidence="5" id="KW-1185">Reference proteome</keyword>
<keyword evidence="3" id="KW-0406">Ion transport</keyword>
<dbReference type="SUPFAM" id="SSF159468">
    <property type="entry name" value="AtpF-like"/>
    <property type="match status" value="1"/>
</dbReference>
<dbReference type="OrthoDB" id="5311at2"/>
<evidence type="ECO:0000256" key="1">
    <source>
        <dbReference type="ARBA" id="ARBA00010148"/>
    </source>
</evidence>
<comment type="caution">
    <text evidence="4">The sequence shown here is derived from an EMBL/GenBank/DDBJ whole genome shotgun (WGS) entry which is preliminary data.</text>
</comment>
<name>A0A429ZLH5_9ENTE</name>
<dbReference type="GO" id="GO:0046961">
    <property type="term" value="F:proton-transporting ATPase activity, rotational mechanism"/>
    <property type="evidence" value="ECO:0007669"/>
    <property type="project" value="InterPro"/>
</dbReference>
<accession>A0A429ZLH5</accession>
<evidence type="ECO:0000256" key="3">
    <source>
        <dbReference type="ARBA" id="ARBA00023065"/>
    </source>
</evidence>
<evidence type="ECO:0000313" key="5">
    <source>
        <dbReference type="Proteomes" id="UP000287239"/>
    </source>
</evidence>
<evidence type="ECO:0000256" key="2">
    <source>
        <dbReference type="ARBA" id="ARBA00022448"/>
    </source>
</evidence>
<dbReference type="GeneID" id="98568635"/>
<proteinExistence type="inferred from homology"/>
<organism evidence="4 5">
    <name type="scientific">Vagococcus salmoninarum</name>
    <dbReference type="NCBI Taxonomy" id="2739"/>
    <lineage>
        <taxon>Bacteria</taxon>
        <taxon>Bacillati</taxon>
        <taxon>Bacillota</taxon>
        <taxon>Bacilli</taxon>
        <taxon>Lactobacillales</taxon>
        <taxon>Enterococcaceae</taxon>
        <taxon>Vagococcus</taxon>
    </lineage>
</organism>
<dbReference type="AlphaFoldDB" id="A0A429ZLH5"/>
<sequence length="103" mass="11514">MAYKIGVVGNKESVMPFKLIGFDVAYAEIESDARQAIDRMAQADYGIIYVSDRLLINMSDVVEHYKSFVRPAIISIPTHEGSNGYGQKKIQEYVEKAVGQNIL</sequence>
<dbReference type="Proteomes" id="UP000287239">
    <property type="component" value="Unassembled WGS sequence"/>
</dbReference>
<dbReference type="Pfam" id="PF01990">
    <property type="entry name" value="ATP-synt_F"/>
    <property type="match status" value="1"/>
</dbReference>
<dbReference type="InterPro" id="IPR036906">
    <property type="entry name" value="ATPase_V1_fsu_sf"/>
</dbReference>